<dbReference type="GO" id="GO:0005524">
    <property type="term" value="F:ATP binding"/>
    <property type="evidence" value="ECO:0007669"/>
    <property type="project" value="UniProtKB-KW"/>
</dbReference>
<keyword evidence="2" id="KW-1003">Cell membrane</keyword>
<evidence type="ECO:0000256" key="1">
    <source>
        <dbReference type="ARBA" id="ARBA00022448"/>
    </source>
</evidence>
<dbReference type="AlphaFoldDB" id="A0A930G028"/>
<evidence type="ECO:0000313" key="8">
    <source>
        <dbReference type="EMBL" id="MBF1166034.1"/>
    </source>
</evidence>
<dbReference type="GO" id="GO:0140359">
    <property type="term" value="F:ABC-type transporter activity"/>
    <property type="evidence" value="ECO:0007669"/>
    <property type="project" value="UniProtKB-ARBA"/>
</dbReference>
<evidence type="ECO:0000256" key="2">
    <source>
        <dbReference type="ARBA" id="ARBA00022475"/>
    </source>
</evidence>
<dbReference type="SMART" id="SM00382">
    <property type="entry name" value="AAA"/>
    <property type="match status" value="1"/>
</dbReference>
<evidence type="ECO:0000256" key="4">
    <source>
        <dbReference type="ARBA" id="ARBA00022840"/>
    </source>
</evidence>
<dbReference type="SUPFAM" id="SSF52540">
    <property type="entry name" value="P-loop containing nucleoside triphosphate hydrolases"/>
    <property type="match status" value="1"/>
</dbReference>
<dbReference type="InterPro" id="IPR003439">
    <property type="entry name" value="ABC_transporter-like_ATP-bd"/>
</dbReference>
<evidence type="ECO:0000313" key="9">
    <source>
        <dbReference type="Proteomes" id="UP000718593"/>
    </source>
</evidence>
<sequence>MDMRKTENVLRVEGLVKRFRKVTALDGVSFEVPKGSLTVLLGPAGAGKTTTLRALAGLEDPDGGRILLQGGDVRDVEPKDRDIGMIFDNLALYPNKTGFENIASPLLIRGIHAEEIARQVKDIAGTLRISHLLNRLPKTMSGGERQRVALGRALIRKPGLCLLDEPLSSLDAMLRMELRAELRRLQQDMGYTFVMATPDFAEALAVADTVVMLRAGKVVQVCDPQALYESPEDREVARFVGSPEINLLTASLHAISGTGPVLRVAGAALPAPSSLLALLEQDITSFELGVRPEDLRLADVANASVAGELIDIEPLGLRSALTMRHDTEQIRLLVPTRQAAGLSMGQNIGIDFGEAPLLAFDSSSGRRLC</sequence>
<keyword evidence="3" id="KW-0547">Nucleotide-binding</keyword>
<keyword evidence="6" id="KW-0472">Membrane</keyword>
<dbReference type="FunFam" id="3.40.50.300:FF:000042">
    <property type="entry name" value="Maltose/maltodextrin ABC transporter, ATP-binding protein"/>
    <property type="match status" value="1"/>
</dbReference>
<dbReference type="GO" id="GO:0016887">
    <property type="term" value="F:ATP hydrolysis activity"/>
    <property type="evidence" value="ECO:0007669"/>
    <property type="project" value="InterPro"/>
</dbReference>
<evidence type="ECO:0000256" key="3">
    <source>
        <dbReference type="ARBA" id="ARBA00022741"/>
    </source>
</evidence>
<accession>A0A930G028</accession>
<dbReference type="SUPFAM" id="SSF50331">
    <property type="entry name" value="MOP-like"/>
    <property type="match status" value="1"/>
</dbReference>
<dbReference type="InterPro" id="IPR013611">
    <property type="entry name" value="Transp-assoc_OB_typ2"/>
</dbReference>
<dbReference type="InterPro" id="IPR008995">
    <property type="entry name" value="Mo/tungstate-bd_C_term_dom"/>
</dbReference>
<dbReference type="PANTHER" id="PTHR43875">
    <property type="entry name" value="MALTODEXTRIN IMPORT ATP-BINDING PROTEIN MSMX"/>
    <property type="match status" value="1"/>
</dbReference>
<organism evidence="8 9">
    <name type="scientific">Dechloromonas agitata</name>
    <dbReference type="NCBI Taxonomy" id="73030"/>
    <lineage>
        <taxon>Bacteria</taxon>
        <taxon>Pseudomonadati</taxon>
        <taxon>Pseudomonadota</taxon>
        <taxon>Betaproteobacteria</taxon>
        <taxon>Rhodocyclales</taxon>
        <taxon>Azonexaceae</taxon>
        <taxon>Dechloromonas</taxon>
    </lineage>
</organism>
<dbReference type="Gene3D" id="2.40.50.100">
    <property type="match status" value="1"/>
</dbReference>
<protein>
    <submittedName>
        <fullName evidence="8">ABC transporter ATP-binding protein</fullName>
    </submittedName>
</protein>
<dbReference type="PROSITE" id="PS50893">
    <property type="entry name" value="ABC_TRANSPORTER_2"/>
    <property type="match status" value="1"/>
</dbReference>
<keyword evidence="5" id="KW-1278">Translocase</keyword>
<dbReference type="InterPro" id="IPR012340">
    <property type="entry name" value="NA-bd_OB-fold"/>
</dbReference>
<dbReference type="InterPro" id="IPR027417">
    <property type="entry name" value="P-loop_NTPase"/>
</dbReference>
<dbReference type="EMBL" id="JABZMI010000334">
    <property type="protein sequence ID" value="MBF1166034.1"/>
    <property type="molecule type" value="Genomic_DNA"/>
</dbReference>
<dbReference type="InterPro" id="IPR003593">
    <property type="entry name" value="AAA+_ATPase"/>
</dbReference>
<name>A0A930G028_9RHOO</name>
<dbReference type="Gene3D" id="2.40.50.140">
    <property type="entry name" value="Nucleic acid-binding proteins"/>
    <property type="match status" value="1"/>
</dbReference>
<evidence type="ECO:0000259" key="7">
    <source>
        <dbReference type="PROSITE" id="PS50893"/>
    </source>
</evidence>
<dbReference type="Pfam" id="PF08402">
    <property type="entry name" value="TOBE_2"/>
    <property type="match status" value="1"/>
</dbReference>
<gene>
    <name evidence="8" type="ORF">HXL68_13460</name>
</gene>
<evidence type="ECO:0000256" key="5">
    <source>
        <dbReference type="ARBA" id="ARBA00022967"/>
    </source>
</evidence>
<dbReference type="Proteomes" id="UP000718593">
    <property type="component" value="Unassembled WGS sequence"/>
</dbReference>
<proteinExistence type="predicted"/>
<dbReference type="PROSITE" id="PS00211">
    <property type="entry name" value="ABC_TRANSPORTER_1"/>
    <property type="match status" value="1"/>
</dbReference>
<dbReference type="Pfam" id="PF00005">
    <property type="entry name" value="ABC_tran"/>
    <property type="match status" value="1"/>
</dbReference>
<reference evidence="8" key="1">
    <citation type="submission" date="2020-04" db="EMBL/GenBank/DDBJ databases">
        <title>Deep metagenomics examines the oral microbiome during advanced dental caries in children, revealing novel taxa and co-occurrences with host molecules.</title>
        <authorList>
            <person name="Baker J.L."/>
            <person name="Morton J.T."/>
            <person name="Dinis M."/>
            <person name="Alvarez R."/>
            <person name="Tran N.C."/>
            <person name="Knight R."/>
            <person name="Edlund A."/>
        </authorList>
    </citation>
    <scope>NUCLEOTIDE SEQUENCE</scope>
    <source>
        <strain evidence="8">JCVI_32_bin.24</strain>
    </source>
</reference>
<dbReference type="InterPro" id="IPR017871">
    <property type="entry name" value="ABC_transporter-like_CS"/>
</dbReference>
<dbReference type="PANTHER" id="PTHR43875:SF15">
    <property type="entry name" value="TREHALOSE IMPORT ATP-BINDING PROTEIN SUGC"/>
    <property type="match status" value="1"/>
</dbReference>
<keyword evidence="4 8" id="KW-0067">ATP-binding</keyword>
<dbReference type="GO" id="GO:0055052">
    <property type="term" value="C:ATP-binding cassette (ABC) transporter complex, substrate-binding subunit-containing"/>
    <property type="evidence" value="ECO:0007669"/>
    <property type="project" value="TreeGrafter"/>
</dbReference>
<comment type="caution">
    <text evidence="8">The sequence shown here is derived from an EMBL/GenBank/DDBJ whole genome shotgun (WGS) entry which is preliminary data.</text>
</comment>
<keyword evidence="1" id="KW-0813">Transport</keyword>
<dbReference type="Gene3D" id="3.40.50.300">
    <property type="entry name" value="P-loop containing nucleotide triphosphate hydrolases"/>
    <property type="match status" value="1"/>
</dbReference>
<feature type="domain" description="ABC transporter" evidence="7">
    <location>
        <begin position="10"/>
        <end position="240"/>
    </location>
</feature>
<evidence type="ECO:0000256" key="6">
    <source>
        <dbReference type="ARBA" id="ARBA00023136"/>
    </source>
</evidence>
<dbReference type="InterPro" id="IPR047641">
    <property type="entry name" value="ABC_transpr_MalK/UgpC-like"/>
</dbReference>